<feature type="transmembrane region" description="Helical" evidence="2">
    <location>
        <begin position="2834"/>
        <end position="2852"/>
    </location>
</feature>
<feature type="transmembrane region" description="Helical" evidence="2">
    <location>
        <begin position="3286"/>
        <end position="3306"/>
    </location>
</feature>
<feature type="transmembrane region" description="Helical" evidence="2">
    <location>
        <begin position="3479"/>
        <end position="3502"/>
    </location>
</feature>
<feature type="transmembrane region" description="Helical" evidence="2">
    <location>
        <begin position="4053"/>
        <end position="4072"/>
    </location>
</feature>
<feature type="transmembrane region" description="Helical" evidence="2">
    <location>
        <begin position="3456"/>
        <end position="3472"/>
    </location>
</feature>
<keyword evidence="2" id="KW-0472">Membrane</keyword>
<feature type="transmembrane region" description="Helical" evidence="2">
    <location>
        <begin position="1844"/>
        <end position="1861"/>
    </location>
</feature>
<feature type="transmembrane region" description="Helical" evidence="2">
    <location>
        <begin position="635"/>
        <end position="653"/>
    </location>
</feature>
<feature type="transmembrane region" description="Helical" evidence="2">
    <location>
        <begin position="611"/>
        <end position="629"/>
    </location>
</feature>
<feature type="transmembrane region" description="Helical" evidence="2">
    <location>
        <begin position="3725"/>
        <end position="3743"/>
    </location>
</feature>
<feature type="transmembrane region" description="Helical" evidence="2">
    <location>
        <begin position="1628"/>
        <end position="1648"/>
    </location>
</feature>
<gene>
    <name evidence="3" type="ORF">NEF87_003094</name>
</gene>
<feature type="transmembrane region" description="Helical" evidence="2">
    <location>
        <begin position="3017"/>
        <end position="3039"/>
    </location>
</feature>
<feature type="transmembrane region" description="Helical" evidence="2">
    <location>
        <begin position="2803"/>
        <end position="2822"/>
    </location>
</feature>
<feature type="transmembrane region" description="Helical" evidence="2">
    <location>
        <begin position="673"/>
        <end position="690"/>
    </location>
</feature>
<feature type="transmembrane region" description="Helical" evidence="2">
    <location>
        <begin position="489"/>
        <end position="513"/>
    </location>
</feature>
<feature type="transmembrane region" description="Helical" evidence="2">
    <location>
        <begin position="3664"/>
        <end position="3688"/>
    </location>
</feature>
<feature type="transmembrane region" description="Helical" evidence="2">
    <location>
        <begin position="1873"/>
        <end position="1890"/>
    </location>
</feature>
<keyword evidence="2" id="KW-1133">Transmembrane helix</keyword>
<feature type="transmembrane region" description="Helical" evidence="2">
    <location>
        <begin position="3923"/>
        <end position="3942"/>
    </location>
</feature>
<feature type="transmembrane region" description="Helical" evidence="2">
    <location>
        <begin position="2976"/>
        <end position="2997"/>
    </location>
</feature>
<feature type="transmembrane region" description="Helical" evidence="2">
    <location>
        <begin position="1797"/>
        <end position="1813"/>
    </location>
</feature>
<feature type="transmembrane region" description="Helical" evidence="2">
    <location>
        <begin position="3994"/>
        <end position="4016"/>
    </location>
</feature>
<feature type="transmembrane region" description="Helical" evidence="2">
    <location>
        <begin position="1692"/>
        <end position="1712"/>
    </location>
</feature>
<feature type="transmembrane region" description="Helical" evidence="2">
    <location>
        <begin position="2259"/>
        <end position="2279"/>
    </location>
</feature>
<feature type="transmembrane region" description="Helical" evidence="2">
    <location>
        <begin position="3215"/>
        <end position="3235"/>
    </location>
</feature>
<feature type="transmembrane region" description="Helical" evidence="2">
    <location>
        <begin position="425"/>
        <end position="447"/>
    </location>
</feature>
<feature type="transmembrane region" description="Helical" evidence="2">
    <location>
        <begin position="4577"/>
        <end position="4598"/>
    </location>
</feature>
<evidence type="ECO:0000313" key="4">
    <source>
        <dbReference type="Proteomes" id="UP001208689"/>
    </source>
</evidence>
<feature type="transmembrane region" description="Helical" evidence="2">
    <location>
        <begin position="275"/>
        <end position="292"/>
    </location>
</feature>
<feature type="transmembrane region" description="Helical" evidence="2">
    <location>
        <begin position="972"/>
        <end position="990"/>
    </location>
</feature>
<feature type="transmembrane region" description="Helical" evidence="2">
    <location>
        <begin position="3585"/>
        <end position="3604"/>
    </location>
</feature>
<feature type="transmembrane region" description="Helical" evidence="2">
    <location>
        <begin position="2311"/>
        <end position="2330"/>
    </location>
</feature>
<feature type="transmembrane region" description="Helical" evidence="2">
    <location>
        <begin position="2653"/>
        <end position="2675"/>
    </location>
</feature>
<feature type="transmembrane region" description="Helical" evidence="2">
    <location>
        <begin position="907"/>
        <end position="925"/>
    </location>
</feature>
<feature type="transmembrane region" description="Helical" evidence="2">
    <location>
        <begin position="3432"/>
        <end position="3450"/>
    </location>
</feature>
<feature type="transmembrane region" description="Helical" evidence="2">
    <location>
        <begin position="1120"/>
        <end position="1142"/>
    </location>
</feature>
<feature type="transmembrane region" description="Helical" evidence="2">
    <location>
        <begin position="4112"/>
        <end position="4131"/>
    </location>
</feature>
<feature type="transmembrane region" description="Helical" evidence="2">
    <location>
        <begin position="1425"/>
        <end position="1443"/>
    </location>
</feature>
<feature type="transmembrane region" description="Helical" evidence="2">
    <location>
        <begin position="2286"/>
        <end position="2305"/>
    </location>
</feature>
<feature type="transmembrane region" description="Helical" evidence="2">
    <location>
        <begin position="3123"/>
        <end position="3142"/>
    </location>
</feature>
<feature type="transmembrane region" description="Helical" evidence="2">
    <location>
        <begin position="3180"/>
        <end position="3203"/>
    </location>
</feature>
<feature type="transmembrane region" description="Helical" evidence="2">
    <location>
        <begin position="2916"/>
        <end position="2933"/>
    </location>
</feature>
<feature type="transmembrane region" description="Helical" evidence="2">
    <location>
        <begin position="764"/>
        <end position="782"/>
    </location>
</feature>
<feature type="transmembrane region" description="Helical" evidence="2">
    <location>
        <begin position="2206"/>
        <end position="2223"/>
    </location>
</feature>
<protein>
    <submittedName>
        <fullName evidence="3">Uncharacterized protein</fullName>
    </submittedName>
</protein>
<feature type="transmembrane region" description="Helical" evidence="2">
    <location>
        <begin position="2342"/>
        <end position="2360"/>
    </location>
</feature>
<feature type="transmembrane region" description="Helical" evidence="2">
    <location>
        <begin position="2235"/>
        <end position="2253"/>
    </location>
</feature>
<feature type="transmembrane region" description="Helical" evidence="2">
    <location>
        <begin position="1449"/>
        <end position="1468"/>
    </location>
</feature>
<accession>A0ABY6HTH0</accession>
<feature type="transmembrane region" description="Helical" evidence="2">
    <location>
        <begin position="4509"/>
        <end position="4527"/>
    </location>
</feature>
<feature type="transmembrane region" description="Helical" evidence="2">
    <location>
        <begin position="4655"/>
        <end position="4672"/>
    </location>
</feature>
<feature type="transmembrane region" description="Helical" evidence="2">
    <location>
        <begin position="313"/>
        <end position="334"/>
    </location>
</feature>
<feature type="transmembrane region" description="Helical" evidence="2">
    <location>
        <begin position="4767"/>
        <end position="4786"/>
    </location>
</feature>
<feature type="transmembrane region" description="Helical" evidence="2">
    <location>
        <begin position="4543"/>
        <end position="4565"/>
    </location>
</feature>
<feature type="transmembrane region" description="Helical" evidence="2">
    <location>
        <begin position="1538"/>
        <end position="1564"/>
    </location>
</feature>
<feature type="transmembrane region" description="Helical" evidence="2">
    <location>
        <begin position="1187"/>
        <end position="1207"/>
    </location>
</feature>
<sequence length="4905" mass="560770">MQSQEKPNNEQPQQFVKWTNIITELAFLLLFLLALPGVAGLVCSGISFLFISGNELFFAGEINLGMFILGFLVSLPIFFYLYLKTRRKKIYSFITPMVFRKKLSLSLIILYFPAIFASTVFSILGTTLGYDLYLTTFQIAIFTIFPLISIFFQKFFLLRVRVTDSLKENLTVPINSKFITELKNGQIFLLFLKSAVINIAVNLLLLILGGLYSTVLSINLTFSILSLIAVQVIAVKFNEAKALGLGILVKLLSTLLILASFISLSVLVYSETIPIALYVTLVLLLTIKLALLNFKFSIQKFLNQISYTKNLTWLVVLNTCSSIIINLGIIITSYVLIDNPFIQLVIQIGLIIENLFESKMGLIHQKISPLFLVAQLLLANIHLSFFIVMDLSEIFWAGLLTFTALGIGILELLKYQNFLSQKQTYILRNCIYIAILLELALLFSTLAVANDLNINNVPFLTYLFFISVSTLISSFLLNKIYFADKPSNIFTGFLYCNLAIILFCFFVMIQNIILPFSTDFVSGGKRFSRIFLFFSPSGVLSNIEEVLLSIFDGIGSLSNDQSILFKSSEGMVSLFNVSLSSLLSVGLNLVIFKFLNGWKLISNELYKKLQIILQILSIVAISNLIVLITLDLTGFVFSLIVTNVLVKLSIYYLYKSHTIIKYPSVYHDLQNNFSCVILGQVILWFGFLLGESFNVPFLYIMVACIILFLLAQNNIHLIIKKYESIKSPYHILKVSNAILFGMLALLVILIPVIELNYIFEDTGIFVLFFSGIISYVSLRFLYKTGQNLHQGLVIPNKLWKRIQYILFNFRLLSLFASLISFILVSGIFDFLYGLFRNAENVIPEIKFAIFFISLSLFIFSLRLKPLLNRSNEIEDNLLSKITILQVIMVQQMSVLGILFIFLPVSSFKLTITAFLIILLLYSFMFSINQYLKHFNRFCKFLESINFVIYNFNGLLFSFFLFSIITIDLSQNWILGLLVGILAHFVINNVIQWVKSNYSEKILHIINLIERSLVLILAFPALYLFFSSLSFPNESNIVLLSYLFESKFVVIAFLSQFLFIITTVLSISRGLHKLGRIKSTMHENILIASIESYLLSIASIFASGIHLIFRAAFNHRYAEYINLILCFVVSTAILTVMIFSNFYKKRIYGVHNSKWRGFWTLQHLISWTLFWIALSFGFVFLSEYSLTVIVVSISVNLLAFNFTLSSFSKLYPELALKFQSLIYGIQITIFILIAASGAVLFYDLFQFILPLVVLIGCSLFLVEIHVVPLFSKGLFKNRKHLMNSIIGVTNVGLAVVTILQYLARSDIYLFAINPSATISGILGIFALGLIFANYQVFLGNRISPETKTTNNFILVNGFIYASYSLVVSIFIQVTQVEHFYLFKIANYLFIFFLPLILLYGVLRVMVYFKAYESSPKFFKILQYQEFALWTVSSNLLLVLILVFLEFNPVIRGYNVVLICYSLIYSLDILRTINPHISKHTEFWKNILKQASIVIMAYSSYINFNRVLEYSPEISLILTLSSQLFFIFLLKPYRKLLAKILIQLTAMVTFIISVCAAFELYGLAIHFGQFKASYTCLLLLIPLVGSFITILILSKLTSIKRIASQIHALLYSLVIVDLAGLVYFAAVTYFFPIDSIFFASLVIPVLLIVDRYTFRLLMTDKLFILCLTITYSIVSSLFSIILVKNVVDRLKYQIPIAFILEILFVTGLLIYIVWHYDKNEEYEFVTESDTQPNNDDENGDEFEIPFIQARSENPSQKLSHSIFTHLFQIKVALMIVLFINTSLIVIFNSLDSEIAHTPFNVASLGILALYALSMIPKQQVQLLKFYIIAGLTVFLSIQSYWFGTGILSSILIISNLIAINWVVSSRKSTSFNGKLLLNLLVLGLYFFNFKSFNIDFFTLNGNNMLELSILASIICYELGTTKHYKNLMFKSLKNGAIAYFISILTQYFLEPSFKNEVLVPILVPIAIFLTIFATLEWFLVEISYPGYKSIPKSICGYVSLIGIFFVYSQFYKTFSTVFGYITAPVLLFVIIGAILLKNVDRLRHRKNLLNQVVLVATFGFFLFSGLNYIFTSFENPLILSILLSTAIGGYLYTFMYNWLEIKTSKNLIITTLTSGAVSAGAFFYFFLTDLKIYFKPTHSFAVAIDFCVLMFFIALGIYYKSFQKVWSIGAYVWIIVPIANFIIISYSLQDIDYIIEAIHIGSNSVNGSIILAVVVCSLLYLPVLLTKLKKHFNKIIYIFWLEMFMCAYWAATNIFPSETLLQWVFAGAIGLILILPILYIYKKWNWMSLAWPSLCATNIVFISNYLSYLPPHYLIPIDVLIGGIFLLSLGYFPNIKKIKSNWQNIIIISGYMTILGGLFALINPAMIFLLEDKIISAAVTTLIMSFVLLSGKQFRIRDDIVKHFHAYILILDIAVIIWRTFYLVGVSLLSPEAIVITHFSVFGLLLGLSFAFGTALSFQARNYLKKSYHFVLWFFMALFFGLSVFQLLLAIFEVGPWASTGVLILATSLICFNFFKKKIALFNMVMLSGTSLVLMNWLSQIDIFQNYIGLIFIDLVVLLEFIYLYLTQDSKYQLVNQTTLNKQLVASVWLILSIALSITTSLILTSIQAGGVPSKILLGIIVFNFLNIPTYNYIQKNNLFAMFTRMNEILKGIKIFLFQSIVLSGTLLISLNIPFLIQPNTSHALFQTFLHHTGLFLLLQFIYYEFVEKYWVHLIPEKIRLQVSSGIFLIFSLSFYGNLLYIPDSWQLSTIILGILSFYTIELNVKAKNIQNSKVFRVVVLSAMNICLFFMLWDPLMIGYWLSRGRFESLSLSLFIIALIYFVGMKIHFISSKFVIPAYVVTNSLFGIFVEEILRNVSKASIFTILGTFFIILCLSNFFLIKNPKSVHLYWLVASFAITCLIHGGIQNYLMSDFGKSLFFFCTLGTILTVIYYILASQSHTPASLSNLDIGDQQVSKSEKSLTASNLLRIPMKNRSQLWFINTYLISSFLISIGINQGWYSLLTKQLIELSPLSSFSSFILYSCSAMIGFLLGLILIAQYIENEDQKSQKHLQALSTKSNQIAIRYGVTFVTALTIFIDLWFILDIWTSILDRNFDLLTLNLVIALVLVYLCMRLKFIPKKGTALVTLIISILISLYIEELVRINLSIGPIFNSSIFKFLFNSSVFIVLFILFNWQKTYNSILAYTFWSLMSYSLTTFINTLIRLVLPSSFSPFNEIVVFSFIFSILTTIIFGRLAIPRNDKLDVSSPSNSLPDGDLNTSTENDRQKIPTRTYLKYGHPDQRISQHIFVYWVVLIANLVISFTLAYAWNQLTLTKMFYYEALSGFMNFIISFTLAFAIFAGIFRLVIKYTRKNSISFSNRFETINNPVLDVILGYLGTLCFNITLFIHLWYQFDTALSLEQLNFMSLLLNVTINTMIVSLLMKFAVIKPFKPDFFSFINSIVFSLLIEELIRMVFADTLFNISVFLFLFTVINWRKTYNSVLAYIFWSVLSFSFSSFLYTFIRLALPESFSPFNEVVVYSFIICIFTSVIYGRMANHPVDNPDVPYMIGPTMEEKTPQFSENNNQKVPSIIFLKYGHPDQQISKRRFVYWTLFANFIVSSILAYAWNRLILTNLSFYEDLPLFMEVLTCLTLAFAIYAGITRLILKYNRKESVIFANIFENMNKPLVDIVYGYVGTFAMNVTLFIHLWYLFNTAFSLENSNYTSLLFNLSINTLIVSLLMKNAIIKPFKPAAFSFINSIVFSLFIEELIRTNLETELLLNISIFVILFTVINWRKTYNTILAYGFWTAISFSLSTFLYELLNLTFPASYTRFNKVLVFAFIFCLITTFLFGSLANRFVDRLNFKVLSVSDSEDENKLALTTTSNPNKEILLLKYGHSNQLIAQRIFVYWLLLASVINTFILTYGWNQGILSQLSLFSDVGGFMNFVMNFSLASAILMGFLRLIIQYNQKMEITLNRNWNKLNSPITDELLGYLGTFAFNISLFLHIWYLLEINSYLILLDFTGLVFNLAVNFLIITLLMEFNVIKPYKQVLASIFTTLLFSLLLEEVVRISNPDINWALLVAITTLSFTILNTLKIKTSKMVYSYWASLILCITVFIMNSVILNNPEMMPLTVLYFSVIIFSSFALIVSLSLAHRFWIKIAPWIGEKYNSVNNKSSNQKEFPFKLETSIEAPKEILSNSSPENEWVESHPNFPLLLLGNRSHLPVKKIFSILVFAEILLTIPYLSHLLNGAYIHSIKNIALESIYSDFSFLSLFAVFITFSFTYLFGKLGKYIQKYQLWAENPKLYSNIQRFFTLSGIIYYIILPLMLMGYLNQLFGLIPNLTLFIRTALDILIVVLGLYIGIYLLDIKKNHFIPQKIAFKCTIILSILMALDISTLYISILWGKIPPYFVIASALIIFSLSLNILHIIKEFSEDLKGKIRVGVIGSLYIEILLLLGGLFANFEDVAKIFRSVLIIVLVIYLAIELEHHVKWIKPITSFITTIRPYSYIIATGSIAILIGFWGFTVFNLSLVIFSLMLFTASLILWSYLEFRKDNPEKFLKNRKVLGIALYAEILLLINALTLNLYIDKVIRFDIVKSDLLAVFCAITQFFIVSYLILLVDHRVLKLIKESVLKILELGCFFVSIILGAFDILFYIISKTSSRPSTPSSGFAIPNTSILIPILIVSAIIGFVLHLRFKNKIVNQVSYFVGFFELALIIFKFGEQNNNSNNILLAICIFVALLLYPFIFFMDKMRVLIKKLIMDLKNLVIRIKNWFIQAWHTLVHLYHKYRTIVFVVIASIIGAIPPIILAESNLIIGLFIGGLIFLIVVYPVSPEKLDDISAKTFTKKIIYRSMILLSAFGIIISLFEDPESWIFSLLVWALFGYILVIVKRREELYKLPIYWRFFSALATILLSILTVVLVIISFI</sequence>
<feature type="transmembrane region" description="Helical" evidence="2">
    <location>
        <begin position="368"/>
        <end position="388"/>
    </location>
</feature>
<feature type="transmembrane region" description="Helical" evidence="2">
    <location>
        <begin position="4709"/>
        <end position="4728"/>
    </location>
</feature>
<feature type="transmembrane region" description="Helical" evidence="2">
    <location>
        <begin position="4290"/>
        <end position="4310"/>
    </location>
</feature>
<feature type="transmembrane region" description="Helical" evidence="2">
    <location>
        <begin position="340"/>
        <end position="356"/>
    </location>
</feature>
<feature type="transmembrane region" description="Helical" evidence="2">
    <location>
        <begin position="247"/>
        <end position="269"/>
    </location>
</feature>
<feature type="transmembrane region" description="Helical" evidence="2">
    <location>
        <begin position="1351"/>
        <end position="1371"/>
    </location>
</feature>
<feature type="transmembrane region" description="Helical" evidence="2">
    <location>
        <begin position="2433"/>
        <end position="2456"/>
    </location>
</feature>
<feature type="transmembrane region" description="Helical" evidence="2">
    <location>
        <begin position="696"/>
        <end position="719"/>
    </location>
</feature>
<feature type="transmembrane region" description="Helical" evidence="2">
    <location>
        <begin position="3366"/>
        <end position="3389"/>
    </location>
</feature>
<feature type="transmembrane region" description="Helical" evidence="2">
    <location>
        <begin position="3778"/>
        <end position="3801"/>
    </location>
</feature>
<feature type="transmembrane region" description="Helical" evidence="2">
    <location>
        <begin position="3514"/>
        <end position="3530"/>
    </location>
</feature>
<feature type="transmembrane region" description="Helical" evidence="2">
    <location>
        <begin position="1820"/>
        <end position="1838"/>
    </location>
</feature>
<evidence type="ECO:0000313" key="3">
    <source>
        <dbReference type="EMBL" id="UYP46809.1"/>
    </source>
</evidence>
<feature type="transmembrane region" description="Helical" evidence="2">
    <location>
        <begin position="2168"/>
        <end position="2186"/>
    </location>
</feature>
<feature type="transmembrane region" description="Helical" evidence="2">
    <location>
        <begin position="3620"/>
        <end position="3643"/>
    </location>
</feature>
<dbReference type="Proteomes" id="UP001208689">
    <property type="component" value="Chromosome"/>
</dbReference>
<feature type="transmembrane region" description="Helical" evidence="2">
    <location>
        <begin position="1011"/>
        <end position="1030"/>
    </location>
</feature>
<feature type="transmembrane region" description="Helical" evidence="2">
    <location>
        <begin position="1280"/>
        <end position="1300"/>
    </location>
</feature>
<feature type="transmembrane region" description="Helical" evidence="2">
    <location>
        <begin position="459"/>
        <end position="477"/>
    </location>
</feature>
<feature type="transmembrane region" description="Helical" evidence="2">
    <location>
        <begin position="4679"/>
        <end position="4697"/>
    </location>
</feature>
<feature type="transmembrane region" description="Helical" evidence="2">
    <location>
        <begin position="2585"/>
        <end position="2608"/>
    </location>
</feature>
<feature type="transmembrane region" description="Helical" evidence="2">
    <location>
        <begin position="1959"/>
        <end position="1980"/>
    </location>
</feature>
<feature type="transmembrane region" description="Helical" evidence="2">
    <location>
        <begin position="1246"/>
        <end position="1268"/>
    </location>
</feature>
<feature type="transmembrane region" description="Helical" evidence="2">
    <location>
        <begin position="2542"/>
        <end position="2564"/>
    </location>
</feature>
<feature type="transmembrane region" description="Helical" evidence="2">
    <location>
        <begin position="3884"/>
        <end position="3903"/>
    </location>
</feature>
<feature type="transmembrane region" description="Helical" evidence="2">
    <location>
        <begin position="214"/>
        <end position="235"/>
    </location>
</feature>
<feature type="transmembrane region" description="Helical" evidence="2">
    <location>
        <begin position="946"/>
        <end position="966"/>
    </location>
</feature>
<dbReference type="EMBL" id="CP104013">
    <property type="protein sequence ID" value="UYP46809.1"/>
    <property type="molecule type" value="Genomic_DNA"/>
</dbReference>
<feature type="transmembrane region" description="Helical" evidence="2">
    <location>
        <begin position="4484"/>
        <end position="4503"/>
    </location>
</feature>
<feature type="transmembrane region" description="Helical" evidence="2">
    <location>
        <begin position="2518"/>
        <end position="2536"/>
    </location>
</feature>
<feature type="transmembrane region" description="Helical" evidence="2">
    <location>
        <begin position="4419"/>
        <end position="4441"/>
    </location>
</feature>
<feature type="transmembrane region" description="Helical" evidence="2">
    <location>
        <begin position="841"/>
        <end position="861"/>
    </location>
</feature>
<feature type="transmembrane region" description="Helical" evidence="2">
    <location>
        <begin position="1660"/>
        <end position="1680"/>
    </location>
</feature>
<feature type="transmembrane region" description="Helical" evidence="2">
    <location>
        <begin position="1765"/>
        <end position="1785"/>
    </location>
</feature>
<feature type="transmembrane region" description="Helical" evidence="2">
    <location>
        <begin position="4028"/>
        <end position="4047"/>
    </location>
</feature>
<feature type="transmembrane region" description="Helical" evidence="2">
    <location>
        <begin position="2717"/>
        <end position="2737"/>
    </location>
</feature>
<feature type="transmembrane region" description="Helical" evidence="2">
    <location>
        <begin position="2404"/>
        <end position="2427"/>
    </location>
</feature>
<feature type="transmembrane region" description="Helical" evidence="2">
    <location>
        <begin position="811"/>
        <end position="835"/>
    </location>
</feature>
<feature type="transmembrane region" description="Helical" evidence="2">
    <location>
        <begin position="1604"/>
        <end position="1622"/>
    </location>
</feature>
<feature type="transmembrane region" description="Helical" evidence="2">
    <location>
        <begin position="103"/>
        <end position="126"/>
    </location>
</feature>
<feature type="transmembrane region" description="Helical" evidence="2">
    <location>
        <begin position="2372"/>
        <end position="2392"/>
    </location>
</feature>
<feature type="transmembrane region" description="Helical" evidence="2">
    <location>
        <begin position="2743"/>
        <end position="2761"/>
    </location>
</feature>
<feature type="transmembrane region" description="Helical" evidence="2">
    <location>
        <begin position="4356"/>
        <end position="4381"/>
    </location>
</feature>
<feature type="transmembrane region" description="Helical" evidence="2">
    <location>
        <begin position="3060"/>
        <end position="3081"/>
    </location>
</feature>
<feature type="transmembrane region" description="Helical" evidence="2">
    <location>
        <begin position="4827"/>
        <end position="4845"/>
    </location>
</feature>
<feature type="transmembrane region" description="Helical" evidence="2">
    <location>
        <begin position="187"/>
        <end position="208"/>
    </location>
</feature>
<feature type="transmembrane region" description="Helical" evidence="2">
    <location>
        <begin position="2773"/>
        <end position="2791"/>
    </location>
</feature>
<feature type="transmembrane region" description="Helical" evidence="2">
    <location>
        <begin position="4792"/>
        <end position="4811"/>
    </location>
</feature>
<feature type="transmembrane region" description="Helical" evidence="2">
    <location>
        <begin position="21"/>
        <end position="50"/>
    </location>
</feature>
<feature type="transmembrane region" description="Helical" evidence="2">
    <location>
        <begin position="2046"/>
        <end position="2068"/>
    </location>
</feature>
<feature type="transmembrane region" description="Helical" evidence="2">
    <location>
        <begin position="1050"/>
        <end position="1070"/>
    </location>
</feature>
<keyword evidence="2" id="KW-0812">Transmembrane</keyword>
<feature type="transmembrane region" description="Helical" evidence="2">
    <location>
        <begin position="2858"/>
        <end position="2878"/>
    </location>
</feature>
<feature type="transmembrane region" description="Helical" evidence="2">
    <location>
        <begin position="2687"/>
        <end position="2705"/>
    </location>
</feature>
<feature type="region of interest" description="Disordered" evidence="1">
    <location>
        <begin position="3242"/>
        <end position="3261"/>
    </location>
</feature>
<feature type="transmembrane region" description="Helical" evidence="2">
    <location>
        <begin position="1091"/>
        <end position="1108"/>
    </location>
</feature>
<reference evidence="3" key="1">
    <citation type="submission" date="2022-09" db="EMBL/GenBank/DDBJ databases">
        <title>Actin cytoskeleton and complex cell architecture in an #Asgard archaeon.</title>
        <authorList>
            <person name="Ponce Toledo R.I."/>
            <person name="Schleper C."/>
            <person name="Rodrigues Oliveira T."/>
            <person name="Wollweber F."/>
            <person name="Xu J."/>
            <person name="Rittmann S."/>
            <person name="Klingl A."/>
            <person name="Pilhofer M."/>
        </authorList>
    </citation>
    <scope>NUCLEOTIDE SEQUENCE</scope>
    <source>
        <strain evidence="3">B-35</strain>
    </source>
</reference>
<feature type="transmembrane region" description="Helical" evidence="2">
    <location>
        <begin position="4246"/>
        <end position="4265"/>
    </location>
</feature>
<feature type="transmembrane region" description="Helical" evidence="2">
    <location>
        <begin position="3700"/>
        <end position="3718"/>
    </location>
</feature>
<feature type="transmembrane region" description="Helical" evidence="2">
    <location>
        <begin position="3093"/>
        <end position="3111"/>
    </location>
</feature>
<feature type="transmembrane region" description="Helical" evidence="2">
    <location>
        <begin position="1992"/>
        <end position="2009"/>
    </location>
</feature>
<feature type="transmembrane region" description="Helical" evidence="2">
    <location>
        <begin position="132"/>
        <end position="152"/>
    </location>
</feature>
<feature type="transmembrane region" description="Helical" evidence="2">
    <location>
        <begin position="3401"/>
        <end position="3420"/>
    </location>
</feature>
<feature type="transmembrane region" description="Helical" evidence="2">
    <location>
        <begin position="731"/>
        <end position="752"/>
    </location>
</feature>
<name>A0ABY6HTH0_9ARCH</name>
<feature type="transmembrane region" description="Helical" evidence="2">
    <location>
        <begin position="4610"/>
        <end position="4635"/>
    </location>
</feature>
<feature type="transmembrane region" description="Helical" evidence="2">
    <location>
        <begin position="881"/>
        <end position="901"/>
    </location>
</feature>
<feature type="transmembrane region" description="Helical" evidence="2">
    <location>
        <begin position="2137"/>
        <end position="2156"/>
    </location>
</feature>
<feature type="transmembrane region" description="Helical" evidence="2">
    <location>
        <begin position="394"/>
        <end position="413"/>
    </location>
</feature>
<feature type="transmembrane region" description="Helical" evidence="2">
    <location>
        <begin position="3326"/>
        <end position="3345"/>
    </location>
</feature>
<feature type="transmembrane region" description="Helical" evidence="2">
    <location>
        <begin position="4387"/>
        <end position="4407"/>
    </location>
</feature>
<feature type="transmembrane region" description="Helical" evidence="2">
    <location>
        <begin position="2495"/>
        <end position="2513"/>
    </location>
</feature>
<feature type="transmembrane region" description="Helical" evidence="2">
    <location>
        <begin position="1219"/>
        <end position="1240"/>
    </location>
</feature>
<feature type="transmembrane region" description="Helical" evidence="2">
    <location>
        <begin position="1163"/>
        <end position="1181"/>
    </location>
</feature>
<feature type="transmembrane region" description="Helical" evidence="2">
    <location>
        <begin position="4079"/>
        <end position="4100"/>
    </location>
</feature>
<feature type="compositionally biased region" description="Polar residues" evidence="1">
    <location>
        <begin position="3244"/>
        <end position="3259"/>
    </location>
</feature>
<feature type="transmembrane region" description="Helical" evidence="2">
    <location>
        <begin position="62"/>
        <end position="83"/>
    </location>
</feature>
<feature type="transmembrane region" description="Helical" evidence="2">
    <location>
        <begin position="3967"/>
        <end position="3988"/>
    </location>
</feature>
<feature type="transmembrane region" description="Helical" evidence="2">
    <location>
        <begin position="2074"/>
        <end position="2093"/>
    </location>
</feature>
<feature type="transmembrane region" description="Helical" evidence="2">
    <location>
        <begin position="4206"/>
        <end position="4226"/>
    </location>
</feature>
<evidence type="ECO:0000256" key="1">
    <source>
        <dbReference type="SAM" id="MobiDB-lite"/>
    </source>
</evidence>
<feature type="transmembrane region" description="Helical" evidence="2">
    <location>
        <begin position="4447"/>
        <end position="4464"/>
    </location>
</feature>
<keyword evidence="4" id="KW-1185">Reference proteome</keyword>
<feature type="transmembrane region" description="Helical" evidence="2">
    <location>
        <begin position="2105"/>
        <end position="2125"/>
    </location>
</feature>
<feature type="transmembrane region" description="Helical" evidence="2">
    <location>
        <begin position="1512"/>
        <end position="1531"/>
    </location>
</feature>
<feature type="transmembrane region" description="Helical" evidence="2">
    <location>
        <begin position="571"/>
        <end position="591"/>
    </location>
</feature>
<feature type="transmembrane region" description="Helical" evidence="2">
    <location>
        <begin position="3154"/>
        <end position="3173"/>
    </location>
</feature>
<feature type="transmembrane region" description="Helical" evidence="2">
    <location>
        <begin position="1306"/>
        <end position="1330"/>
    </location>
</feature>
<proteinExistence type="predicted"/>
<feature type="transmembrane region" description="Helical" evidence="2">
    <location>
        <begin position="3755"/>
        <end position="3771"/>
    </location>
</feature>
<feature type="transmembrane region" description="Helical" evidence="2">
    <location>
        <begin position="2015"/>
        <end position="2034"/>
    </location>
</feature>
<evidence type="ECO:0000256" key="2">
    <source>
        <dbReference type="SAM" id="Phobius"/>
    </source>
</evidence>
<feature type="transmembrane region" description="Helical" evidence="2">
    <location>
        <begin position="4851"/>
        <end position="4868"/>
    </location>
</feature>
<feature type="transmembrane region" description="Helical" evidence="2">
    <location>
        <begin position="4880"/>
        <end position="4904"/>
    </location>
</feature>
<feature type="transmembrane region" description="Helical" evidence="2">
    <location>
        <begin position="1383"/>
        <end position="1405"/>
    </location>
</feature>
<feature type="transmembrane region" description="Helical" evidence="2">
    <location>
        <begin position="2885"/>
        <end position="2904"/>
    </location>
</feature>
<feature type="transmembrane region" description="Helical" evidence="2">
    <location>
        <begin position="3813"/>
        <end position="3832"/>
    </location>
</feature>
<feature type="transmembrane region" description="Helical" evidence="2">
    <location>
        <begin position="2468"/>
        <end position="2489"/>
    </location>
</feature>
<feature type="transmembrane region" description="Helical" evidence="2">
    <location>
        <begin position="1570"/>
        <end position="1592"/>
    </location>
</feature>
<feature type="transmembrane region" description="Helical" evidence="2">
    <location>
        <begin position="4322"/>
        <end position="4344"/>
    </location>
</feature>
<feature type="transmembrane region" description="Helical" evidence="2">
    <location>
        <begin position="2614"/>
        <end position="2632"/>
    </location>
</feature>
<organism evidence="3 4">
    <name type="scientific">Candidatus Lokiarchaeum ossiferum</name>
    <dbReference type="NCBI Taxonomy" id="2951803"/>
    <lineage>
        <taxon>Archaea</taxon>
        <taxon>Promethearchaeati</taxon>
        <taxon>Promethearchaeota</taxon>
        <taxon>Promethearchaeia</taxon>
        <taxon>Promethearchaeales</taxon>
        <taxon>Promethearchaeaceae</taxon>
        <taxon>Candidatus Lokiarchaeum</taxon>
    </lineage>
</organism>
<feature type="transmembrane region" description="Helical" evidence="2">
    <location>
        <begin position="1489"/>
        <end position="1506"/>
    </location>
</feature>